<comment type="caution">
    <text evidence="5">The sequence shown here is derived from an EMBL/GenBank/DDBJ whole genome shotgun (WGS) entry which is preliminary data.</text>
</comment>
<accession>A0A4V1LTB8</accession>
<dbReference type="CDD" id="cd06661">
    <property type="entry name" value="GGCT_like"/>
    <property type="match status" value="1"/>
</dbReference>
<dbReference type="Gene3D" id="3.10.490.10">
    <property type="entry name" value="Gamma-glutamyl cyclotransferase-like"/>
    <property type="match status" value="1"/>
</dbReference>
<organism evidence="5 6">
    <name type="scientific">Veronia nyctiphanis</name>
    <dbReference type="NCBI Taxonomy" id="1278244"/>
    <lineage>
        <taxon>Bacteria</taxon>
        <taxon>Pseudomonadati</taxon>
        <taxon>Pseudomonadota</taxon>
        <taxon>Gammaproteobacteria</taxon>
        <taxon>Vibrionales</taxon>
        <taxon>Vibrionaceae</taxon>
        <taxon>Veronia</taxon>
    </lineage>
</organism>
<dbReference type="AlphaFoldDB" id="A0A4V1LTB8"/>
<dbReference type="GO" id="GO:0061929">
    <property type="term" value="F:gamma-glutamylaminecyclotransferase activity"/>
    <property type="evidence" value="ECO:0007669"/>
    <property type="project" value="InterPro"/>
</dbReference>
<protein>
    <recommendedName>
        <fullName evidence="3">Gamma-glutamylcyclotransferase family protein</fullName>
    </recommendedName>
</protein>
<dbReference type="InterPro" id="IPR009288">
    <property type="entry name" value="AIG2-like_dom"/>
</dbReference>
<comment type="similarity">
    <text evidence="1 3">Belongs to the gamma-glutamylcyclotransferase family.</text>
</comment>
<dbReference type="Pfam" id="PF06094">
    <property type="entry name" value="GGACT"/>
    <property type="match status" value="1"/>
</dbReference>
<sequence>MNKVFVFGTLKEGFPNFPTNKGKRFRRDFKTVAAFSLYLVGERYSPWIIPDAQRGKKILGQVFTVNDQVLHDMDRLERITQPDGYRRITTDVVCCESGEYFAAFLYTKLPEQLVDSSIRRKLCNEYTLEHSTLYRGR</sequence>
<evidence type="ECO:0000256" key="2">
    <source>
        <dbReference type="PIRSR" id="PIRSR639126-1"/>
    </source>
</evidence>
<feature type="active site" description="Proton acceptor" evidence="2">
    <location>
        <position position="77"/>
    </location>
</feature>
<evidence type="ECO:0000313" key="6">
    <source>
        <dbReference type="Proteomes" id="UP000290287"/>
    </source>
</evidence>
<dbReference type="GO" id="GO:0005829">
    <property type="term" value="C:cytosol"/>
    <property type="evidence" value="ECO:0007669"/>
    <property type="project" value="TreeGrafter"/>
</dbReference>
<evidence type="ECO:0000259" key="4">
    <source>
        <dbReference type="Pfam" id="PF06094"/>
    </source>
</evidence>
<dbReference type="InterPro" id="IPR039126">
    <property type="entry name" value="GGACT"/>
</dbReference>
<dbReference type="PANTHER" id="PTHR12510:SF4">
    <property type="entry name" value="GAMMA-GLUTAMYLAMINECYCLOTRANSFERASE"/>
    <property type="match status" value="1"/>
</dbReference>
<evidence type="ECO:0000313" key="5">
    <source>
        <dbReference type="EMBL" id="RXJ74648.1"/>
    </source>
</evidence>
<keyword evidence="6" id="KW-1185">Reference proteome</keyword>
<reference evidence="5 6" key="1">
    <citation type="submission" date="2017-10" db="EMBL/GenBank/DDBJ databases">
        <title>Nyctiphanis sp. nov., isolated from the stomach of the euphausiid Nyctiphanes simplex (Hansen, 1911) in the Gulf of California.</title>
        <authorList>
            <person name="Gomez-Gil B."/>
            <person name="Aguilar-Mendez M."/>
            <person name="Lopez-Cortes A."/>
            <person name="Gomez-Gutierrez J."/>
            <person name="Roque A."/>
            <person name="Lang E."/>
            <person name="Gonzalez-Castillo A."/>
        </authorList>
    </citation>
    <scope>NUCLEOTIDE SEQUENCE [LARGE SCALE GENOMIC DNA]</scope>
    <source>
        <strain evidence="5 6">CAIM 600</strain>
    </source>
</reference>
<name>A0A4V1LTB8_9GAMM</name>
<gene>
    <name evidence="5" type="ORF">CS022_03600</name>
</gene>
<dbReference type="InterPro" id="IPR036568">
    <property type="entry name" value="GGCT-like_sf"/>
</dbReference>
<evidence type="ECO:0000256" key="3">
    <source>
        <dbReference type="RuleBase" id="RU367036"/>
    </source>
</evidence>
<dbReference type="GO" id="GO:0016740">
    <property type="term" value="F:transferase activity"/>
    <property type="evidence" value="ECO:0007669"/>
    <property type="project" value="UniProtKB-KW"/>
</dbReference>
<dbReference type="RefSeq" id="WP_129121118.1">
    <property type="nucleotide sequence ID" value="NZ_PEIB01000002.1"/>
</dbReference>
<feature type="domain" description="Gamma-glutamylcyclotransferase AIG2-like" evidence="4">
    <location>
        <begin position="4"/>
        <end position="110"/>
    </location>
</feature>
<evidence type="ECO:0000256" key="1">
    <source>
        <dbReference type="ARBA" id="ARBA00008861"/>
    </source>
</evidence>
<proteinExistence type="inferred from homology"/>
<dbReference type="Proteomes" id="UP000290287">
    <property type="component" value="Unassembled WGS sequence"/>
</dbReference>
<dbReference type="OrthoDB" id="482277at2"/>
<keyword evidence="5" id="KW-0808">Transferase</keyword>
<dbReference type="InterPro" id="IPR013024">
    <property type="entry name" value="GGCT-like"/>
</dbReference>
<dbReference type="PANTHER" id="PTHR12510">
    <property type="entry name" value="TROPONIN C-AKIN-1 PROTEIN"/>
    <property type="match status" value="1"/>
</dbReference>
<dbReference type="EMBL" id="PEIB01000002">
    <property type="protein sequence ID" value="RXJ74648.1"/>
    <property type="molecule type" value="Genomic_DNA"/>
</dbReference>
<dbReference type="SUPFAM" id="SSF110857">
    <property type="entry name" value="Gamma-glutamyl cyclotransferase-like"/>
    <property type="match status" value="1"/>
</dbReference>